<dbReference type="OrthoDB" id="540503at2759"/>
<dbReference type="Proteomes" id="UP000701853">
    <property type="component" value="Chromosome 2"/>
</dbReference>
<reference evidence="2 3" key="1">
    <citation type="journal article" date="2021" name="bioRxiv">
        <title>The Gossypium anomalum genome as a resource for cotton improvement and evolutionary analysis of hybrid incompatibility.</title>
        <authorList>
            <person name="Grover C.E."/>
            <person name="Yuan D."/>
            <person name="Arick M.A."/>
            <person name="Miller E.R."/>
            <person name="Hu G."/>
            <person name="Peterson D.G."/>
            <person name="Wendel J.F."/>
            <person name="Udall J.A."/>
        </authorList>
    </citation>
    <scope>NUCLEOTIDE SEQUENCE [LARGE SCALE GENOMIC DNA]</scope>
    <source>
        <strain evidence="2">JFW-Udall</strain>
        <tissue evidence="2">Leaf</tissue>
    </source>
</reference>
<feature type="compositionally biased region" description="Polar residues" evidence="1">
    <location>
        <begin position="748"/>
        <end position="775"/>
    </location>
</feature>
<evidence type="ECO:0000256" key="1">
    <source>
        <dbReference type="SAM" id="MobiDB-lite"/>
    </source>
</evidence>
<feature type="region of interest" description="Disordered" evidence="1">
    <location>
        <begin position="428"/>
        <end position="460"/>
    </location>
</feature>
<feature type="compositionally biased region" description="Pro residues" evidence="1">
    <location>
        <begin position="121"/>
        <end position="137"/>
    </location>
</feature>
<dbReference type="Pfam" id="PF15996">
    <property type="entry name" value="PNISR"/>
    <property type="match status" value="1"/>
</dbReference>
<proteinExistence type="predicted"/>
<feature type="region of interest" description="Disordered" evidence="1">
    <location>
        <begin position="611"/>
        <end position="690"/>
    </location>
</feature>
<feature type="compositionally biased region" description="Pro residues" evidence="1">
    <location>
        <begin position="81"/>
        <end position="94"/>
    </location>
</feature>
<feature type="compositionally biased region" description="Low complexity" evidence="1">
    <location>
        <begin position="295"/>
        <end position="304"/>
    </location>
</feature>
<dbReference type="InterPro" id="IPR031937">
    <property type="entry name" value="PNISR"/>
</dbReference>
<feature type="compositionally biased region" description="Acidic residues" evidence="1">
    <location>
        <begin position="556"/>
        <end position="565"/>
    </location>
</feature>
<evidence type="ECO:0000313" key="3">
    <source>
        <dbReference type="Proteomes" id="UP000701853"/>
    </source>
</evidence>
<feature type="compositionally biased region" description="Pro residues" evidence="1">
    <location>
        <begin position="39"/>
        <end position="53"/>
    </location>
</feature>
<feature type="compositionally biased region" description="Basic and acidic residues" evidence="1">
    <location>
        <begin position="305"/>
        <end position="316"/>
    </location>
</feature>
<comment type="caution">
    <text evidence="2">The sequence shown here is derived from an EMBL/GenBank/DDBJ whole genome shotgun (WGS) entry which is preliminary data.</text>
</comment>
<name>A0A8J6D6B5_9ROSI</name>
<feature type="compositionally biased region" description="Polar residues" evidence="1">
    <location>
        <begin position="138"/>
        <end position="156"/>
    </location>
</feature>
<feature type="compositionally biased region" description="Polar residues" evidence="1">
    <location>
        <begin position="242"/>
        <end position="256"/>
    </location>
</feature>
<dbReference type="AlphaFoldDB" id="A0A8J6D6B5"/>
<feature type="compositionally biased region" description="Pro residues" evidence="1">
    <location>
        <begin position="101"/>
        <end position="110"/>
    </location>
</feature>
<dbReference type="EMBL" id="JAHUZN010000002">
    <property type="protein sequence ID" value="KAG8500152.1"/>
    <property type="molecule type" value="Genomic_DNA"/>
</dbReference>
<feature type="compositionally biased region" description="Basic and acidic residues" evidence="1">
    <location>
        <begin position="730"/>
        <end position="747"/>
    </location>
</feature>
<feature type="compositionally biased region" description="Basic residues" evidence="1">
    <location>
        <begin position="932"/>
        <end position="947"/>
    </location>
</feature>
<feature type="region of interest" description="Disordered" evidence="1">
    <location>
        <begin position="711"/>
        <end position="978"/>
    </location>
</feature>
<feature type="region of interest" description="Disordered" evidence="1">
    <location>
        <begin position="228"/>
        <end position="318"/>
    </location>
</feature>
<feature type="compositionally biased region" description="Basic and acidic residues" evidence="1">
    <location>
        <begin position="194"/>
        <end position="203"/>
    </location>
</feature>
<keyword evidence="3" id="KW-1185">Reference proteome</keyword>
<feature type="compositionally biased region" description="Low complexity" evidence="1">
    <location>
        <begin position="617"/>
        <end position="626"/>
    </location>
</feature>
<accession>A0A8J6D6B5</accession>
<feature type="compositionally biased region" description="Basic and acidic residues" evidence="1">
    <location>
        <begin position="776"/>
        <end position="931"/>
    </location>
</feature>
<feature type="compositionally biased region" description="Basic and acidic residues" evidence="1">
    <location>
        <begin position="534"/>
        <end position="555"/>
    </location>
</feature>
<feature type="compositionally biased region" description="Low complexity" evidence="1">
    <location>
        <begin position="56"/>
        <end position="74"/>
    </location>
</feature>
<protein>
    <submittedName>
        <fullName evidence="2">Uncharacterized protein</fullName>
    </submittedName>
</protein>
<sequence>MDAYQQQQHRYMRPPPPPPPQASPTDPHLQQQHYYQYQPPQPPPRAAAPPPPGSWYSNQFQFQYQQHHNQSHSVPPHHHPPSPQQPPSQWGPPPHPDHSAYPPPPPLPFPPHHHNGSNHFAPPPPPPPPRPYMPPSQIPNTFSHVNQEWSNPNWSHHQGHNNVEDWGAKAREWANTRAAMQDQPVQSQITPAGRSEDQNHFHDPYSQAVDPHYMDAQQALPISSYQQFPVPAASPHGPPTTYPTETLSNNSRSSSYIPDGCLPYNVRDGTSARDPNSGFLHQESLPASSSVHLQEVPSSYSSVSGKEKSADQKEQSYKPFPLPISSAQESAYHMQPPLPDTGRSVLSEQPLLYGNQTAAPAADLSDRPLDFAPRFNNDHDPQMLSNYAAHHESLGTVRGVDPVAISSSINSWTPPVAPDAVYPPVLPPGAQHDPLSVPSPVSGHPAPSFPRFPGPSFQPHIPSATAPFGLGVGAQLHPAAAFPGDMYGAIPERPKKGPVPNWLKEEILRNKATIAKSSLEHPKEETESIEDEAVDKSLAKNDQADSKSIDSSKSTEEEDDDEDYVEAARTAAINQEIKRVLTEVLLKVTDELFSEIATKVVNEDDTTFEVDHNTAASSHKVSPSSSLAPTPKASARVLVPGRAKEPDTGGVTEKSSSSSPGNVLGLANYASDDEDDEIQSAKIPDSRSNDAVLQSSIRKLSQGIDVTENGSSQVVLDEHRGVEKNFGSDMKSESRRDTNDDSAERNYENSFSSKLISGNEININSGKLQDGNNGSKMDDILGERVIKKSDSELPDEGVVKKSTKSESQSRETRVKSDKNDRHESRKSSFSKDPDSGRELEVIKSRGEQKGDENHMREDERHRKPKIEDRNSSKEREKEPKSGEKAKESDSRKRSSHHDAKDDKKDADRSNRASAKEDVGRKRERAKEEDRSRHKRRSDSSRHKRRRSSSISSRGRKSKDNSSDHANESSDEASDGSRVQENNDLHLLLSSLEEDKFRGHHIASILSAGILPTLLLRLPGEGSQGQGHLFGDKRRLKQRVHKHIKTFRSGLKSAIHSYPATNGMHDEEEAEIGMPL</sequence>
<feature type="region of interest" description="Disordered" evidence="1">
    <location>
        <begin position="514"/>
        <end position="567"/>
    </location>
</feature>
<feature type="compositionally biased region" description="Pro residues" evidence="1">
    <location>
        <begin position="13"/>
        <end position="22"/>
    </location>
</feature>
<organism evidence="2 3">
    <name type="scientific">Gossypium anomalum</name>
    <dbReference type="NCBI Taxonomy" id="47600"/>
    <lineage>
        <taxon>Eukaryota</taxon>
        <taxon>Viridiplantae</taxon>
        <taxon>Streptophyta</taxon>
        <taxon>Embryophyta</taxon>
        <taxon>Tracheophyta</taxon>
        <taxon>Spermatophyta</taxon>
        <taxon>Magnoliopsida</taxon>
        <taxon>eudicotyledons</taxon>
        <taxon>Gunneridae</taxon>
        <taxon>Pentapetalae</taxon>
        <taxon>rosids</taxon>
        <taxon>malvids</taxon>
        <taxon>Malvales</taxon>
        <taxon>Malvaceae</taxon>
        <taxon>Malvoideae</taxon>
        <taxon>Gossypium</taxon>
    </lineage>
</organism>
<feature type="compositionally biased region" description="Basic and acidic residues" evidence="1">
    <location>
        <begin position="957"/>
        <end position="967"/>
    </location>
</feature>
<feature type="region of interest" description="Disordered" evidence="1">
    <location>
        <begin position="177"/>
        <end position="207"/>
    </location>
</feature>
<gene>
    <name evidence="2" type="ORF">CXB51_004243</name>
</gene>
<feature type="region of interest" description="Disordered" evidence="1">
    <location>
        <begin position="1"/>
        <end position="164"/>
    </location>
</feature>
<evidence type="ECO:0000313" key="2">
    <source>
        <dbReference type="EMBL" id="KAG8500152.1"/>
    </source>
</evidence>